<sequence length="327" mass="34095">MSKNITRRETMGLLGLATFGLAGCSGAGSTSGTDKTYKIGVLQLTEHDALDNANKGFVKALDESGITYTIDQQNAQNDQSACQTIATKLVNDGDDLILAIATPAAQAVAGATTDIPIVGTAITDFAASGLVRNNDKPATNVTGTSDLTPVSDQFDLLVQLFPNAQDVGILYCTAESNSDVQAQLAEEAASSHSLKTSRYSVSSSNEIQQVVESMIGKVDVIYCPTDNTIAAGMQTVSMIANDNGLPTIVGEQGMVENGGLATYGIDYEQLGKMAGEMAVKILKGESKPQDMAIEHEDASECALVTNKATADKLGVDLSVLGDTQTQV</sequence>
<evidence type="ECO:0000313" key="2">
    <source>
        <dbReference type="Proteomes" id="UP000016638"/>
    </source>
</evidence>
<dbReference type="Pfam" id="PF04392">
    <property type="entry name" value="ABC_sub_bind"/>
    <property type="match status" value="1"/>
</dbReference>
<name>U2TLE2_9ACTN</name>
<organism evidence="1 2">
    <name type="scientific">Olsenella profusa F0195</name>
    <dbReference type="NCBI Taxonomy" id="1125712"/>
    <lineage>
        <taxon>Bacteria</taxon>
        <taxon>Bacillati</taxon>
        <taxon>Actinomycetota</taxon>
        <taxon>Coriobacteriia</taxon>
        <taxon>Coriobacteriales</taxon>
        <taxon>Atopobiaceae</taxon>
        <taxon>Olsenella</taxon>
    </lineage>
</organism>
<dbReference type="PANTHER" id="PTHR35271:SF1">
    <property type="entry name" value="ABC TRANSPORTER, SUBSTRATE-BINDING LIPOPROTEIN"/>
    <property type="match status" value="1"/>
</dbReference>
<comment type="caution">
    <text evidence="1">The sequence shown here is derived from an EMBL/GenBank/DDBJ whole genome shotgun (WGS) entry which is preliminary data.</text>
</comment>
<dbReference type="eggNOG" id="COG2984">
    <property type="taxonomic scope" value="Bacteria"/>
</dbReference>
<evidence type="ECO:0000313" key="1">
    <source>
        <dbReference type="EMBL" id="ERL07008.1"/>
    </source>
</evidence>
<dbReference type="RefSeq" id="WP_021726747.1">
    <property type="nucleotide sequence ID" value="NZ_AWEZ01000061.1"/>
</dbReference>
<dbReference type="PROSITE" id="PS51257">
    <property type="entry name" value="PROKAR_LIPOPROTEIN"/>
    <property type="match status" value="1"/>
</dbReference>
<keyword evidence="2" id="KW-1185">Reference proteome</keyword>
<dbReference type="PANTHER" id="PTHR35271">
    <property type="entry name" value="ABC TRANSPORTER, SUBSTRATE-BINDING LIPOPROTEIN-RELATED"/>
    <property type="match status" value="1"/>
</dbReference>
<dbReference type="EMBL" id="AWEZ01000061">
    <property type="protein sequence ID" value="ERL07008.1"/>
    <property type="molecule type" value="Genomic_DNA"/>
</dbReference>
<dbReference type="InterPro" id="IPR028082">
    <property type="entry name" value="Peripla_BP_I"/>
</dbReference>
<dbReference type="PATRIC" id="fig|1125712.3.peg.1778"/>
<dbReference type="AlphaFoldDB" id="U2TLE2"/>
<dbReference type="InterPro" id="IPR007487">
    <property type="entry name" value="ABC_transpt-TYRBP-like"/>
</dbReference>
<dbReference type="CDD" id="cd06325">
    <property type="entry name" value="PBP1_ABC_unchar_transporter"/>
    <property type="match status" value="1"/>
</dbReference>
<protein>
    <submittedName>
        <fullName evidence="1">Oligopeptide ABC transporter, oligopeptide-binding protein</fullName>
    </submittedName>
</protein>
<proteinExistence type="predicted"/>
<dbReference type="OrthoDB" id="9776955at2"/>
<reference evidence="1 2" key="1">
    <citation type="submission" date="2013-08" db="EMBL/GenBank/DDBJ databases">
        <authorList>
            <person name="Durkin A.S."/>
            <person name="Haft D.R."/>
            <person name="McCorrison J."/>
            <person name="Torralba M."/>
            <person name="Gillis M."/>
            <person name="Haft D.H."/>
            <person name="Methe B."/>
            <person name="Sutton G."/>
            <person name="Nelson K.E."/>
        </authorList>
    </citation>
    <scope>NUCLEOTIDE SEQUENCE [LARGE SCALE GENOMIC DNA]</scope>
    <source>
        <strain evidence="1 2">F0195</strain>
    </source>
</reference>
<gene>
    <name evidence="1" type="ORF">HMPREF1316_0936</name>
</gene>
<dbReference type="Proteomes" id="UP000016638">
    <property type="component" value="Unassembled WGS sequence"/>
</dbReference>
<accession>U2TLE2</accession>
<dbReference type="STRING" id="1125712.HMPREF1316_0936"/>
<dbReference type="Gene3D" id="3.40.50.2300">
    <property type="match status" value="2"/>
</dbReference>
<dbReference type="SUPFAM" id="SSF53822">
    <property type="entry name" value="Periplasmic binding protein-like I"/>
    <property type="match status" value="1"/>
</dbReference>